<evidence type="ECO:0000256" key="9">
    <source>
        <dbReference type="HAMAP-Rule" id="MF_00067"/>
    </source>
</evidence>
<dbReference type="NCBIfam" id="TIGR00441">
    <property type="entry name" value="gmhA"/>
    <property type="match status" value="1"/>
</dbReference>
<comment type="function">
    <text evidence="9">Catalyzes the isomerization of sedoheptulose 7-phosphate in D-glycero-D-manno-heptose 7-phosphate.</text>
</comment>
<reference evidence="11" key="2">
    <citation type="submission" date="2021-09" db="EMBL/GenBank/DDBJ databases">
        <authorList>
            <person name="Gilroy R."/>
        </authorList>
    </citation>
    <scope>NUCLEOTIDE SEQUENCE</scope>
    <source>
        <strain evidence="11">ChiGjej2B2-19336</strain>
    </source>
</reference>
<feature type="binding site" evidence="9">
    <location>
        <begin position="90"/>
        <end position="91"/>
    </location>
    <ligand>
        <name>substrate</name>
    </ligand>
</feature>
<dbReference type="InterPro" id="IPR001347">
    <property type="entry name" value="SIS_dom"/>
</dbReference>
<proteinExistence type="inferred from homology"/>
<evidence type="ECO:0000256" key="3">
    <source>
        <dbReference type="ARBA" id="ARBA00009894"/>
    </source>
</evidence>
<feature type="binding site" evidence="9">
    <location>
        <begin position="116"/>
        <end position="118"/>
    </location>
    <ligand>
        <name>substrate</name>
    </ligand>
</feature>
<dbReference type="PANTHER" id="PTHR30390">
    <property type="entry name" value="SEDOHEPTULOSE 7-PHOSPHATE ISOMERASE / DNAA INITIATOR-ASSOCIATING FACTOR FOR REPLICATION INITIATION"/>
    <property type="match status" value="1"/>
</dbReference>
<evidence type="ECO:0000256" key="5">
    <source>
        <dbReference type="ARBA" id="ARBA00022723"/>
    </source>
</evidence>
<evidence type="ECO:0000256" key="6">
    <source>
        <dbReference type="ARBA" id="ARBA00022833"/>
    </source>
</evidence>
<dbReference type="EMBL" id="DYZA01000088">
    <property type="protein sequence ID" value="HJD96933.1"/>
    <property type="molecule type" value="Genomic_DNA"/>
</dbReference>
<keyword evidence="6 9" id="KW-0862">Zinc</keyword>
<gene>
    <name evidence="9 11" type="primary">gmhA</name>
    <name evidence="11" type="ORF">K8W16_04740</name>
</gene>
<evidence type="ECO:0000256" key="8">
    <source>
        <dbReference type="ARBA" id="ARBA00023277"/>
    </source>
</evidence>
<comment type="pathway">
    <text evidence="9">Carbohydrate biosynthesis; D-glycero-D-manno-heptose 7-phosphate biosynthesis; D-glycero-alpha-D-manno-heptose 7-phosphate and D-glycero-beta-D-manno-heptose 7-phosphate from sedoheptulose 7-phosphate: step 1/1.</text>
</comment>
<feature type="binding site" evidence="9">
    <location>
        <position position="61"/>
    </location>
    <ligand>
        <name>substrate</name>
    </ligand>
</feature>
<feature type="binding site" evidence="9">
    <location>
        <begin position="48"/>
        <end position="50"/>
    </location>
    <ligand>
        <name>substrate</name>
    </ligand>
</feature>
<dbReference type="GO" id="GO:0097367">
    <property type="term" value="F:carbohydrate derivative binding"/>
    <property type="evidence" value="ECO:0007669"/>
    <property type="project" value="InterPro"/>
</dbReference>
<keyword evidence="7 9" id="KW-0413">Isomerase</keyword>
<organism evidence="11 12">
    <name type="scientific">Mailhella massiliensis</name>
    <dbReference type="NCBI Taxonomy" id="1903261"/>
    <lineage>
        <taxon>Bacteria</taxon>
        <taxon>Pseudomonadati</taxon>
        <taxon>Thermodesulfobacteriota</taxon>
        <taxon>Desulfovibrionia</taxon>
        <taxon>Desulfovibrionales</taxon>
        <taxon>Desulfovibrionaceae</taxon>
        <taxon>Mailhella</taxon>
    </lineage>
</organism>
<protein>
    <recommendedName>
        <fullName evidence="9">Phosphoheptose isomerase</fullName>
        <ecNumber evidence="9">5.3.1.28</ecNumber>
    </recommendedName>
    <alternativeName>
        <fullName evidence="9">Sedoheptulose 7-phosphate isomerase</fullName>
    </alternativeName>
</protein>
<feature type="binding site" evidence="9">
    <location>
        <position position="176"/>
    </location>
    <ligand>
        <name>Zn(2+)</name>
        <dbReference type="ChEBI" id="CHEBI:29105"/>
    </ligand>
</feature>
<dbReference type="GO" id="GO:0008270">
    <property type="term" value="F:zinc ion binding"/>
    <property type="evidence" value="ECO:0007669"/>
    <property type="project" value="UniProtKB-UniRule"/>
</dbReference>
<feature type="binding site" evidence="9">
    <location>
        <position position="168"/>
    </location>
    <ligand>
        <name>substrate</name>
    </ligand>
</feature>
<feature type="binding site" evidence="9">
    <location>
        <position position="57"/>
    </location>
    <ligand>
        <name>Zn(2+)</name>
        <dbReference type="ChEBI" id="CHEBI:29105"/>
    </ligand>
</feature>
<dbReference type="AlphaFoldDB" id="A0A921DRG9"/>
<dbReference type="GO" id="GO:0005975">
    <property type="term" value="P:carbohydrate metabolic process"/>
    <property type="evidence" value="ECO:0007669"/>
    <property type="project" value="UniProtKB-UniRule"/>
</dbReference>
<dbReference type="PROSITE" id="PS51464">
    <property type="entry name" value="SIS"/>
    <property type="match status" value="1"/>
</dbReference>
<evidence type="ECO:0000313" key="11">
    <source>
        <dbReference type="EMBL" id="HJD96933.1"/>
    </source>
</evidence>
<reference evidence="11" key="1">
    <citation type="journal article" date="2021" name="PeerJ">
        <title>Extensive microbial diversity within the chicken gut microbiome revealed by metagenomics and culture.</title>
        <authorList>
            <person name="Gilroy R."/>
            <person name="Ravi A."/>
            <person name="Getino M."/>
            <person name="Pursley I."/>
            <person name="Horton D.L."/>
            <person name="Alikhan N.F."/>
            <person name="Baker D."/>
            <person name="Gharbi K."/>
            <person name="Hall N."/>
            <person name="Watson M."/>
            <person name="Adriaenssens E.M."/>
            <person name="Foster-Nyarko E."/>
            <person name="Jarju S."/>
            <person name="Secka A."/>
            <person name="Antonio M."/>
            <person name="Oren A."/>
            <person name="Chaudhuri R.R."/>
            <person name="La Ragione R."/>
            <person name="Hildebrand F."/>
            <person name="Pallen M.J."/>
        </authorList>
    </citation>
    <scope>NUCLEOTIDE SEQUENCE</scope>
    <source>
        <strain evidence="11">ChiGjej2B2-19336</strain>
    </source>
</reference>
<sequence length="186" mass="19908">MQQSIINELSSIISSMEKLKDSAGDVEKIVRTCTTALKNGNKILFCGNGGSAAQAQHLAAELVGRYKKERRAMAALSLTVDTSNITAIGNDYGYDDIFRRQLEGLGQKGDVLIGLSTSGNSKNVLLAFELARAMGVTTVAFTGEGGGKMKELADICIAVPSRETNHIQEMHITLGHILCGLVEEHI</sequence>
<feature type="binding site" evidence="9">
    <location>
        <position position="61"/>
    </location>
    <ligand>
        <name>Zn(2+)</name>
        <dbReference type="ChEBI" id="CHEBI:29105"/>
    </ligand>
</feature>
<dbReference type="RefSeq" id="WP_304121573.1">
    <property type="nucleotide sequence ID" value="NZ_DYZA01000088.1"/>
</dbReference>
<dbReference type="CDD" id="cd05006">
    <property type="entry name" value="SIS_GmhA"/>
    <property type="match status" value="1"/>
</dbReference>
<dbReference type="GO" id="GO:1901135">
    <property type="term" value="P:carbohydrate derivative metabolic process"/>
    <property type="evidence" value="ECO:0007669"/>
    <property type="project" value="InterPro"/>
</dbReference>
<dbReference type="InterPro" id="IPR046348">
    <property type="entry name" value="SIS_dom_sf"/>
</dbReference>
<dbReference type="HAMAP" id="MF_00067">
    <property type="entry name" value="GmhA"/>
    <property type="match status" value="1"/>
</dbReference>
<dbReference type="GO" id="GO:0005737">
    <property type="term" value="C:cytoplasm"/>
    <property type="evidence" value="ECO:0007669"/>
    <property type="project" value="UniProtKB-SubCell"/>
</dbReference>
<comment type="cofactor">
    <cofactor evidence="9">
        <name>Zn(2+)</name>
        <dbReference type="ChEBI" id="CHEBI:29105"/>
    </cofactor>
    <text evidence="9">Binds 1 zinc ion per subunit.</text>
</comment>
<keyword evidence="5 9" id="KW-0479">Metal-binding</keyword>
<comment type="caution">
    <text evidence="11">The sequence shown here is derived from an EMBL/GenBank/DDBJ whole genome shotgun (WGS) entry which is preliminary data.</text>
</comment>
<comment type="similarity">
    <text evidence="3 9">Belongs to the SIS family. GmhA subfamily.</text>
</comment>
<keyword evidence="8 9" id="KW-0119">Carbohydrate metabolism</keyword>
<dbReference type="Gene3D" id="3.40.50.10490">
    <property type="entry name" value="Glucose-6-phosphate isomerase like protein, domain 1"/>
    <property type="match status" value="1"/>
</dbReference>
<feature type="domain" description="SIS" evidence="10">
    <location>
        <begin position="33"/>
        <end position="186"/>
    </location>
</feature>
<accession>A0A921DRG9</accession>
<dbReference type="InterPro" id="IPR004515">
    <property type="entry name" value="Phosphoheptose_Isoase"/>
</dbReference>
<dbReference type="InterPro" id="IPR035461">
    <property type="entry name" value="GmhA/DiaA"/>
</dbReference>
<dbReference type="InterPro" id="IPR050099">
    <property type="entry name" value="SIS_GmhA/DiaA_subfam"/>
</dbReference>
<comment type="miscellaneous">
    <text evidence="9">The reaction produces a racemic mixture of D-glycero-alpha-D-manno-heptose 7-phosphate and D-glycero-beta-D-manno-heptose 7-phosphate.</text>
</comment>
<evidence type="ECO:0000259" key="10">
    <source>
        <dbReference type="PROSITE" id="PS51464"/>
    </source>
</evidence>
<comment type="subcellular location">
    <subcellularLocation>
        <location evidence="2 9">Cytoplasm</location>
    </subcellularLocation>
</comment>
<evidence type="ECO:0000256" key="2">
    <source>
        <dbReference type="ARBA" id="ARBA00004496"/>
    </source>
</evidence>
<evidence type="ECO:0000256" key="1">
    <source>
        <dbReference type="ARBA" id="ARBA00000348"/>
    </source>
</evidence>
<name>A0A921DRG9_9BACT</name>
<evidence type="ECO:0000256" key="4">
    <source>
        <dbReference type="ARBA" id="ARBA00022490"/>
    </source>
</evidence>
<feature type="binding site" evidence="9">
    <location>
        <position position="121"/>
    </location>
    <ligand>
        <name>substrate</name>
    </ligand>
</feature>
<comment type="catalytic activity">
    <reaction evidence="1 9">
        <text>2 D-sedoheptulose 7-phosphate = D-glycero-alpha-D-manno-heptose 7-phosphate + D-glycero-beta-D-manno-heptose 7-phosphate</text>
        <dbReference type="Rhea" id="RHEA:27489"/>
        <dbReference type="ChEBI" id="CHEBI:57483"/>
        <dbReference type="ChEBI" id="CHEBI:60203"/>
        <dbReference type="ChEBI" id="CHEBI:60204"/>
        <dbReference type="EC" id="5.3.1.28"/>
    </reaction>
</comment>
<dbReference type="EC" id="5.3.1.28" evidence="9"/>
<keyword evidence="4 9" id="KW-0963">Cytoplasm</keyword>
<evidence type="ECO:0000313" key="12">
    <source>
        <dbReference type="Proteomes" id="UP000698963"/>
    </source>
</evidence>
<dbReference type="SUPFAM" id="SSF53697">
    <property type="entry name" value="SIS domain"/>
    <property type="match status" value="1"/>
</dbReference>
<dbReference type="Proteomes" id="UP000698963">
    <property type="component" value="Unassembled WGS sequence"/>
</dbReference>
<evidence type="ECO:0000256" key="7">
    <source>
        <dbReference type="ARBA" id="ARBA00023235"/>
    </source>
</evidence>
<dbReference type="GO" id="GO:0008968">
    <property type="term" value="F:D-sedoheptulose 7-phosphate isomerase activity"/>
    <property type="evidence" value="ECO:0007669"/>
    <property type="project" value="UniProtKB-UniRule"/>
</dbReference>
<feature type="binding site" evidence="9">
    <location>
        <position position="168"/>
    </location>
    <ligand>
        <name>Zn(2+)</name>
        <dbReference type="ChEBI" id="CHEBI:29105"/>
    </ligand>
</feature>
<dbReference type="PANTHER" id="PTHR30390:SF6">
    <property type="entry name" value="DNAA INITIATOR-ASSOCIATING PROTEIN DIAA"/>
    <property type="match status" value="1"/>
</dbReference>
<dbReference type="Pfam" id="PF13580">
    <property type="entry name" value="SIS_2"/>
    <property type="match status" value="1"/>
</dbReference>